<accession>A0A0C9SY12</accession>
<dbReference type="OrthoDB" id="2306at2759"/>
<feature type="repeat" description="WD" evidence="3">
    <location>
        <begin position="232"/>
        <end position="273"/>
    </location>
</feature>
<dbReference type="SMART" id="SM00320">
    <property type="entry name" value="WD40"/>
    <property type="match status" value="11"/>
</dbReference>
<feature type="repeat" description="WD" evidence="3">
    <location>
        <begin position="57"/>
        <end position="89"/>
    </location>
</feature>
<dbReference type="Proteomes" id="UP000053647">
    <property type="component" value="Unassembled WGS sequence"/>
</dbReference>
<sequence>MMSYTRQALYPCNPGTERGRSTKLSAANVKGSDKVIYANGRSVIVLDLKNPASSTSFTGHVKETTVARFSPSGFYCASADVSGVVKIWDTVKEDQSVVSEYKVISGRINDLAWDADSERIIAAGDGKEKFGHAFMRSTGTSTGEITGHSKVINAVSIRPKRPYYAVTAGDDGLINFHQGPPFKYVKTIREHTRFVQDVKFSPNGGHFLSVGSDSKVVLHSGENGAKTAEFTDSPHKGSIMACSWNSGSDKFITSSMDNTVKLWDAGSEKHLTTWSFDKGVPNQQVGNVWVNQSEIVSLSMGGDFNVIDVREENLKLTRVIQAPQKSVSSVALGPSATFFAGSADGRVFQYDTASESGSTRVCGDGHTSLVSAMTASAKGKVYSVGFDDKLREVEASSGFTPASFDLAGQPKSLAATADGTIFVVQVDNSGKSKVQAVRNNQAVYALQPTYKAISVAASGNVVAVGGEDDNKIHMYRWDGQTSALAETVVFESINTRGQITTIALSADGEHVAAGDSVGKIILFNAKGEKLTEKWTHHAGRITALSFNPESTHLASTSLDTHLYVYSIASPYSKYVHVRGAAPMGGSAVFWLAGGKGGEQGKGKVASSGADGCVRVWEVTLP</sequence>
<evidence type="ECO:0000313" key="5">
    <source>
        <dbReference type="Proteomes" id="UP000053647"/>
    </source>
</evidence>
<dbReference type="InterPro" id="IPR015943">
    <property type="entry name" value="WD40/YVTN_repeat-like_dom_sf"/>
</dbReference>
<dbReference type="GO" id="GO:0030864">
    <property type="term" value="C:cortical actin cytoskeleton"/>
    <property type="evidence" value="ECO:0007669"/>
    <property type="project" value="TreeGrafter"/>
</dbReference>
<dbReference type="InterPro" id="IPR036322">
    <property type="entry name" value="WD40_repeat_dom_sf"/>
</dbReference>
<reference evidence="5" key="2">
    <citation type="submission" date="2015-01" db="EMBL/GenBank/DDBJ databases">
        <title>Evolutionary Origins and Diversification of the Mycorrhizal Mutualists.</title>
        <authorList>
            <consortium name="DOE Joint Genome Institute"/>
            <consortium name="Mycorrhizal Genomics Consortium"/>
            <person name="Kohler A."/>
            <person name="Kuo A."/>
            <person name="Nagy L.G."/>
            <person name="Floudas D."/>
            <person name="Copeland A."/>
            <person name="Barry K.W."/>
            <person name="Cichocki N."/>
            <person name="Veneault-Fourrey C."/>
            <person name="LaButti K."/>
            <person name="Lindquist E.A."/>
            <person name="Lipzen A."/>
            <person name="Lundell T."/>
            <person name="Morin E."/>
            <person name="Murat C."/>
            <person name="Riley R."/>
            <person name="Ohm R."/>
            <person name="Sun H."/>
            <person name="Tunlid A."/>
            <person name="Henrissat B."/>
            <person name="Grigoriev I.V."/>
            <person name="Hibbett D.S."/>
            <person name="Martin F."/>
        </authorList>
    </citation>
    <scope>NUCLEOTIDE SEQUENCE [LARGE SCALE GENOMIC DNA]</scope>
    <source>
        <strain evidence="5">ATCC 200175</strain>
    </source>
</reference>
<gene>
    <name evidence="4" type="ORF">PAXINDRAFT_120589</name>
</gene>
<dbReference type="EMBL" id="KN819721">
    <property type="protein sequence ID" value="KIJ08015.1"/>
    <property type="molecule type" value="Genomic_DNA"/>
</dbReference>
<name>A0A0C9SY12_PAXIN</name>
<evidence type="ECO:0000256" key="3">
    <source>
        <dbReference type="PROSITE-ProRule" id="PRU00221"/>
    </source>
</evidence>
<dbReference type="GO" id="GO:0030042">
    <property type="term" value="P:actin filament depolymerization"/>
    <property type="evidence" value="ECO:0007669"/>
    <property type="project" value="TreeGrafter"/>
</dbReference>
<dbReference type="GO" id="GO:0051015">
    <property type="term" value="F:actin filament binding"/>
    <property type="evidence" value="ECO:0007669"/>
    <property type="project" value="TreeGrafter"/>
</dbReference>
<dbReference type="Gene3D" id="2.130.10.10">
    <property type="entry name" value="YVTN repeat-like/Quinoprotein amine dehydrogenase"/>
    <property type="match status" value="2"/>
</dbReference>
<dbReference type="Pfam" id="PF00400">
    <property type="entry name" value="WD40"/>
    <property type="match status" value="6"/>
</dbReference>
<dbReference type="PROSITE" id="PS50082">
    <property type="entry name" value="WD_REPEATS_2"/>
    <property type="match status" value="3"/>
</dbReference>
<keyword evidence="5" id="KW-1185">Reference proteome</keyword>
<evidence type="ECO:0008006" key="6">
    <source>
        <dbReference type="Google" id="ProtNLM"/>
    </source>
</evidence>
<dbReference type="PROSITE" id="PS50294">
    <property type="entry name" value="WD_REPEATS_REGION"/>
    <property type="match status" value="1"/>
</dbReference>
<dbReference type="InterPro" id="IPR001680">
    <property type="entry name" value="WD40_rpt"/>
</dbReference>
<evidence type="ECO:0000313" key="4">
    <source>
        <dbReference type="EMBL" id="KIJ08015.1"/>
    </source>
</evidence>
<protein>
    <recommendedName>
        <fullName evidence="6">WD40 repeat-like protein</fullName>
    </recommendedName>
</protein>
<dbReference type="InterPro" id="IPR019775">
    <property type="entry name" value="WD40_repeat_CS"/>
</dbReference>
<dbReference type="PANTHER" id="PTHR19856">
    <property type="entry name" value="WD-REPEATCONTAINING PROTEIN WDR1"/>
    <property type="match status" value="1"/>
</dbReference>
<dbReference type="PRINTS" id="PR00320">
    <property type="entry name" value="GPROTEINBRPT"/>
</dbReference>
<evidence type="ECO:0000256" key="1">
    <source>
        <dbReference type="ARBA" id="ARBA00022574"/>
    </source>
</evidence>
<dbReference type="FunFam" id="2.130.10.10:FF:000102">
    <property type="entry name" value="Actin-interacting protein 1"/>
    <property type="match status" value="1"/>
</dbReference>
<dbReference type="InterPro" id="IPR020472">
    <property type="entry name" value="WD40_PAC1"/>
</dbReference>
<dbReference type="HOGENOM" id="CLU_015246_1_0_1"/>
<keyword evidence="2" id="KW-0677">Repeat</keyword>
<dbReference type="PROSITE" id="PS00678">
    <property type="entry name" value="WD_REPEATS_1"/>
    <property type="match status" value="1"/>
</dbReference>
<keyword evidence="1 3" id="KW-0853">WD repeat</keyword>
<evidence type="ECO:0000256" key="2">
    <source>
        <dbReference type="ARBA" id="ARBA00022737"/>
    </source>
</evidence>
<proteinExistence type="predicted"/>
<reference evidence="4 5" key="1">
    <citation type="submission" date="2014-06" db="EMBL/GenBank/DDBJ databases">
        <authorList>
            <consortium name="DOE Joint Genome Institute"/>
            <person name="Kuo A."/>
            <person name="Kohler A."/>
            <person name="Nagy L.G."/>
            <person name="Floudas D."/>
            <person name="Copeland A."/>
            <person name="Barry K.W."/>
            <person name="Cichocki N."/>
            <person name="Veneault-Fourrey C."/>
            <person name="LaButti K."/>
            <person name="Lindquist E.A."/>
            <person name="Lipzen A."/>
            <person name="Lundell T."/>
            <person name="Morin E."/>
            <person name="Murat C."/>
            <person name="Sun H."/>
            <person name="Tunlid A."/>
            <person name="Henrissat B."/>
            <person name="Grigoriev I.V."/>
            <person name="Hibbett D.S."/>
            <person name="Martin F."/>
            <person name="Nordberg H.P."/>
            <person name="Cantor M.N."/>
            <person name="Hua S.X."/>
        </authorList>
    </citation>
    <scope>NUCLEOTIDE SEQUENCE [LARGE SCALE GENOMIC DNA]</scope>
    <source>
        <strain evidence="4 5">ATCC 200175</strain>
    </source>
</reference>
<dbReference type="AlphaFoldDB" id="A0A0C9SY12"/>
<feature type="repeat" description="WD" evidence="3">
    <location>
        <begin position="534"/>
        <end position="575"/>
    </location>
</feature>
<organism evidence="4 5">
    <name type="scientific">Paxillus involutus ATCC 200175</name>
    <dbReference type="NCBI Taxonomy" id="664439"/>
    <lineage>
        <taxon>Eukaryota</taxon>
        <taxon>Fungi</taxon>
        <taxon>Dikarya</taxon>
        <taxon>Basidiomycota</taxon>
        <taxon>Agaricomycotina</taxon>
        <taxon>Agaricomycetes</taxon>
        <taxon>Agaricomycetidae</taxon>
        <taxon>Boletales</taxon>
        <taxon>Paxilineae</taxon>
        <taxon>Paxillaceae</taxon>
        <taxon>Paxillus</taxon>
    </lineage>
</organism>
<dbReference type="PANTHER" id="PTHR19856:SF0">
    <property type="entry name" value="WD REPEAT-CONTAINING PROTEIN 1"/>
    <property type="match status" value="1"/>
</dbReference>
<dbReference type="SUPFAM" id="SSF50978">
    <property type="entry name" value="WD40 repeat-like"/>
    <property type="match status" value="2"/>
</dbReference>